<accession>A0A4U8Q936</accession>
<keyword evidence="6 7" id="KW-0472">Membrane</keyword>
<dbReference type="SUPFAM" id="SSF161098">
    <property type="entry name" value="MetI-like"/>
    <property type="match status" value="1"/>
</dbReference>
<protein>
    <submittedName>
        <fullName evidence="9">Inner membrane ABC transporter permease protein YcjP</fullName>
    </submittedName>
</protein>
<dbReference type="InterPro" id="IPR035906">
    <property type="entry name" value="MetI-like_sf"/>
</dbReference>
<feature type="transmembrane region" description="Helical" evidence="7">
    <location>
        <begin position="99"/>
        <end position="120"/>
    </location>
</feature>
<dbReference type="PANTHER" id="PTHR32243">
    <property type="entry name" value="MALTOSE TRANSPORT SYSTEM PERMEASE-RELATED"/>
    <property type="match status" value="1"/>
</dbReference>
<gene>
    <name evidence="9" type="primary">ycjP_12</name>
    <name evidence="9" type="ORF">DSM106044_04821</name>
</gene>
<dbReference type="GO" id="GO:0055085">
    <property type="term" value="P:transmembrane transport"/>
    <property type="evidence" value="ECO:0007669"/>
    <property type="project" value="InterPro"/>
</dbReference>
<reference evidence="9 10" key="1">
    <citation type="journal article" date="2019" name="Anaerobe">
        <title>Detection of Robinsoniella peoriensis in multiple bone samples of a trauma patient.</title>
        <authorList>
            <person name="Schrottner P."/>
            <person name="Hartwich K."/>
            <person name="Bunk B."/>
            <person name="Schober I."/>
            <person name="Helbig S."/>
            <person name="Rudolph W.W."/>
            <person name="Gunzer F."/>
        </authorList>
    </citation>
    <scope>NUCLEOTIDE SEQUENCE [LARGE SCALE GENOMIC DNA]</scope>
    <source>
        <strain evidence="9 10">DSM 106044</strain>
    </source>
</reference>
<evidence type="ECO:0000259" key="8">
    <source>
        <dbReference type="PROSITE" id="PS50928"/>
    </source>
</evidence>
<feature type="transmembrane region" description="Helical" evidence="7">
    <location>
        <begin position="61"/>
        <end position="87"/>
    </location>
</feature>
<dbReference type="RefSeq" id="WP_138003866.1">
    <property type="nucleotide sequence ID" value="NZ_JBHTNY010000006.1"/>
</dbReference>
<evidence type="ECO:0000256" key="4">
    <source>
        <dbReference type="ARBA" id="ARBA00022692"/>
    </source>
</evidence>
<proteinExistence type="inferred from homology"/>
<evidence type="ECO:0000256" key="7">
    <source>
        <dbReference type="RuleBase" id="RU363032"/>
    </source>
</evidence>
<keyword evidence="2 7" id="KW-0813">Transport</keyword>
<evidence type="ECO:0000313" key="10">
    <source>
        <dbReference type="Proteomes" id="UP000306509"/>
    </source>
</evidence>
<sequence length="271" mass="30176">MREKRNKIIAYGALTFIAVVFLLPLCWVVLASVDATANLSVKAPDFTLDNYKSVLTNKTNYLSFLNGFIISFGQSVLVVLLAGLAAYPLSRYEMKHKKLFMLSMLFMTSLPIATIMVPVYKMFLTVKLYDNLFGVILFMTASAMPYSIWMMKNFMDAVPMELEEAAWVDGAGKLKGIQKVIVPLMVPGIFTIAIYTFSGSWGNFLVPFILISSSDKYPAAVTLYQFFGTHTVSYGLLASFSIIYALPSIILYVLTQRYMSKGFSMQGGTKG</sequence>
<comment type="similarity">
    <text evidence="7">Belongs to the binding-protein-dependent transport system permease family.</text>
</comment>
<name>A0A4U8Q936_9FIRM</name>
<dbReference type="Gene3D" id="1.10.3720.10">
    <property type="entry name" value="MetI-like"/>
    <property type="match status" value="1"/>
</dbReference>
<feature type="transmembrane region" description="Helical" evidence="7">
    <location>
        <begin position="132"/>
        <end position="151"/>
    </location>
</feature>
<dbReference type="PROSITE" id="PS50928">
    <property type="entry name" value="ABC_TM1"/>
    <property type="match status" value="1"/>
</dbReference>
<dbReference type="Pfam" id="PF00528">
    <property type="entry name" value="BPD_transp_1"/>
    <property type="match status" value="1"/>
</dbReference>
<dbReference type="InterPro" id="IPR050901">
    <property type="entry name" value="BP-dep_ABC_trans_perm"/>
</dbReference>
<keyword evidence="10" id="KW-1185">Reference proteome</keyword>
<feature type="transmembrane region" description="Helical" evidence="7">
    <location>
        <begin position="9"/>
        <end position="30"/>
    </location>
</feature>
<evidence type="ECO:0000313" key="9">
    <source>
        <dbReference type="EMBL" id="TLC98305.1"/>
    </source>
</evidence>
<evidence type="ECO:0000256" key="3">
    <source>
        <dbReference type="ARBA" id="ARBA00022475"/>
    </source>
</evidence>
<organism evidence="9 10">
    <name type="scientific">Robinsoniella peoriensis</name>
    <dbReference type="NCBI Taxonomy" id="180332"/>
    <lineage>
        <taxon>Bacteria</taxon>
        <taxon>Bacillati</taxon>
        <taxon>Bacillota</taxon>
        <taxon>Clostridia</taxon>
        <taxon>Lachnospirales</taxon>
        <taxon>Lachnospiraceae</taxon>
        <taxon>Robinsoniella</taxon>
    </lineage>
</organism>
<dbReference type="PANTHER" id="PTHR32243:SF18">
    <property type="entry name" value="INNER MEMBRANE ABC TRANSPORTER PERMEASE PROTEIN YCJP"/>
    <property type="match status" value="1"/>
</dbReference>
<dbReference type="AlphaFoldDB" id="A0A4U8Q936"/>
<evidence type="ECO:0000256" key="2">
    <source>
        <dbReference type="ARBA" id="ARBA00022448"/>
    </source>
</evidence>
<keyword evidence="4 7" id="KW-0812">Transmembrane</keyword>
<dbReference type="EMBL" id="QGQD01000097">
    <property type="protein sequence ID" value="TLC98305.1"/>
    <property type="molecule type" value="Genomic_DNA"/>
</dbReference>
<comment type="subcellular location">
    <subcellularLocation>
        <location evidence="1 7">Cell membrane</location>
        <topology evidence="1 7">Multi-pass membrane protein</topology>
    </subcellularLocation>
</comment>
<evidence type="ECO:0000256" key="5">
    <source>
        <dbReference type="ARBA" id="ARBA00022989"/>
    </source>
</evidence>
<keyword evidence="3" id="KW-1003">Cell membrane</keyword>
<dbReference type="InterPro" id="IPR000515">
    <property type="entry name" value="MetI-like"/>
</dbReference>
<evidence type="ECO:0000256" key="1">
    <source>
        <dbReference type="ARBA" id="ARBA00004651"/>
    </source>
</evidence>
<feature type="transmembrane region" description="Helical" evidence="7">
    <location>
        <begin position="184"/>
        <end position="211"/>
    </location>
</feature>
<evidence type="ECO:0000256" key="6">
    <source>
        <dbReference type="ARBA" id="ARBA00023136"/>
    </source>
</evidence>
<feature type="transmembrane region" description="Helical" evidence="7">
    <location>
        <begin position="231"/>
        <end position="255"/>
    </location>
</feature>
<feature type="domain" description="ABC transmembrane type-1" evidence="8">
    <location>
        <begin position="64"/>
        <end position="255"/>
    </location>
</feature>
<dbReference type="GO" id="GO:0005886">
    <property type="term" value="C:plasma membrane"/>
    <property type="evidence" value="ECO:0007669"/>
    <property type="project" value="UniProtKB-SubCell"/>
</dbReference>
<comment type="caution">
    <text evidence="9">The sequence shown here is derived from an EMBL/GenBank/DDBJ whole genome shotgun (WGS) entry which is preliminary data.</text>
</comment>
<keyword evidence="5 7" id="KW-1133">Transmembrane helix</keyword>
<dbReference type="CDD" id="cd06261">
    <property type="entry name" value="TM_PBP2"/>
    <property type="match status" value="1"/>
</dbReference>
<dbReference type="Proteomes" id="UP000306509">
    <property type="component" value="Unassembled WGS sequence"/>
</dbReference>